<evidence type="ECO:0000256" key="1">
    <source>
        <dbReference type="SAM" id="Coils"/>
    </source>
</evidence>
<evidence type="ECO:0000313" key="2">
    <source>
        <dbReference type="EMBL" id="KTD66750.1"/>
    </source>
</evidence>
<dbReference type="STRING" id="947033.Lste_2956"/>
<proteinExistence type="predicted"/>
<dbReference type="Proteomes" id="UP000054926">
    <property type="component" value="Unassembled WGS sequence"/>
</dbReference>
<sequence>MKSLKIKLPFGLNENSIIVHIANVESGKSCNCICPSCRSPLIAAKGTKNQHHFKHATTIECEGGLESAIHMAAKQIIMERKQIKLPEYTINKTILDSKEKMHFKSKTLVEKGKSISFDSVQEEQEINEMRADILAIANNQKLMIEIFYRHKVDDRKIEKIKTANISTIEIDLSDLTPEDVKDWETFWLCINDPNRAQWLYNARAPSESVELEKQLSEKVQEIEEEYKQEEIKKLKQEQEAKPVLEKALEELKIIRTKKYGEQLEQEAEKHPAWNFYIKYLQLSAGELPNYLNVDVPDGDWIFGCDKRIWQSAIYYNFIIHNKNNRNYFSIKQVDDWLQNTAKCKVPPCAQIVGKYGRRFPELVPTEISINIPSSWKTLREYFNHLGKIGILIYAGNDRRNRGSCWYQILNRDFNSYNPSPSSLIEKFSVAHGYQV</sequence>
<keyword evidence="3" id="KW-1185">Reference proteome</keyword>
<gene>
    <name evidence="2" type="ORF">Lste_2956</name>
</gene>
<accession>A0A0W0ZD75</accession>
<protein>
    <submittedName>
        <fullName evidence="2">Competence protein CoiA-like family protein</fullName>
    </submittedName>
</protein>
<reference evidence="2 3" key="1">
    <citation type="submission" date="2015-11" db="EMBL/GenBank/DDBJ databases">
        <title>Genomic analysis of 38 Legionella species identifies large and diverse effector repertoires.</title>
        <authorList>
            <person name="Burstein D."/>
            <person name="Amaro F."/>
            <person name="Zusman T."/>
            <person name="Lifshitz Z."/>
            <person name="Cohen O."/>
            <person name="Gilbert J.A."/>
            <person name="Pupko T."/>
            <person name="Shuman H.A."/>
            <person name="Segal G."/>
        </authorList>
    </citation>
    <scope>NUCLEOTIDE SEQUENCE [LARGE SCALE GENOMIC DNA]</scope>
    <source>
        <strain evidence="2 3">IMVS3376</strain>
    </source>
</reference>
<dbReference type="OrthoDB" id="9134102at2"/>
<dbReference type="EMBL" id="LNYY01000021">
    <property type="protein sequence ID" value="KTD66750.1"/>
    <property type="molecule type" value="Genomic_DNA"/>
</dbReference>
<dbReference type="RefSeq" id="WP_058511807.1">
    <property type="nucleotide sequence ID" value="NZ_LNYY01000021.1"/>
</dbReference>
<organism evidence="2 3">
    <name type="scientific">Legionella steelei</name>
    <dbReference type="NCBI Taxonomy" id="947033"/>
    <lineage>
        <taxon>Bacteria</taxon>
        <taxon>Pseudomonadati</taxon>
        <taxon>Pseudomonadota</taxon>
        <taxon>Gammaproteobacteria</taxon>
        <taxon>Legionellales</taxon>
        <taxon>Legionellaceae</taxon>
        <taxon>Legionella</taxon>
    </lineage>
</organism>
<keyword evidence="1" id="KW-0175">Coiled coil</keyword>
<comment type="caution">
    <text evidence="2">The sequence shown here is derived from an EMBL/GenBank/DDBJ whole genome shotgun (WGS) entry which is preliminary data.</text>
</comment>
<name>A0A0W0ZD75_9GAMM</name>
<dbReference type="AlphaFoldDB" id="A0A0W0ZD75"/>
<feature type="coiled-coil region" evidence="1">
    <location>
        <begin position="208"/>
        <end position="254"/>
    </location>
</feature>
<evidence type="ECO:0000313" key="3">
    <source>
        <dbReference type="Proteomes" id="UP000054926"/>
    </source>
</evidence>